<organism evidence="1 2">
    <name type="scientific">Hapsidospora chrysogenum (strain ATCC 11550 / CBS 779.69 / DSM 880 / IAM 14645 / JCM 23072 / IMI 49137)</name>
    <name type="common">Acremonium chrysogenum</name>
    <dbReference type="NCBI Taxonomy" id="857340"/>
    <lineage>
        <taxon>Eukaryota</taxon>
        <taxon>Fungi</taxon>
        <taxon>Dikarya</taxon>
        <taxon>Ascomycota</taxon>
        <taxon>Pezizomycotina</taxon>
        <taxon>Sordariomycetes</taxon>
        <taxon>Hypocreomycetidae</taxon>
        <taxon>Hypocreales</taxon>
        <taxon>Bionectriaceae</taxon>
        <taxon>Hapsidospora</taxon>
    </lineage>
</organism>
<dbReference type="OrthoDB" id="3660917at2759"/>
<dbReference type="AlphaFoldDB" id="A0A086TBC4"/>
<reference evidence="2" key="1">
    <citation type="journal article" date="2014" name="Genome Announc.">
        <title>Genome sequence and annotation of Acremonium chrysogenum, producer of the beta-lactam antibiotic cephalosporin C.</title>
        <authorList>
            <person name="Terfehr D."/>
            <person name="Dahlmann T.A."/>
            <person name="Specht T."/>
            <person name="Zadra I."/>
            <person name="Kuernsteiner H."/>
            <person name="Kueck U."/>
        </authorList>
    </citation>
    <scope>NUCLEOTIDE SEQUENCE [LARGE SCALE GENOMIC DNA]</scope>
    <source>
        <strain evidence="2">ATCC 11550 / CBS 779.69 / DSM 880 / IAM 14645 / JCM 23072 / IMI 49137</strain>
    </source>
</reference>
<sequence>MHGYHEAPQENLTMLPNTISQDRKQDQCDVSAVYRLLPIDPLGIFILGKDGVMRSLTADRGVPVAIPLPPRLIKAHLDRVEHDKELETHFRGVDGAKAPREHWFRPHPEILPPPLAGERLEEAKQLMEEMRVDSSVKPGTDSTEDGEVLEGSICPVIVMSDHDILGKEG</sequence>
<dbReference type="HOGENOM" id="CLU_122470_0_0_1"/>
<gene>
    <name evidence="1" type="ORF">ACRE_024940</name>
</gene>
<dbReference type="STRING" id="857340.A0A086TBC4"/>
<dbReference type="EMBL" id="JPKY01000017">
    <property type="protein sequence ID" value="KFH46656.1"/>
    <property type="molecule type" value="Genomic_DNA"/>
</dbReference>
<evidence type="ECO:0000313" key="2">
    <source>
        <dbReference type="Proteomes" id="UP000029964"/>
    </source>
</evidence>
<keyword evidence="2" id="KW-1185">Reference proteome</keyword>
<dbReference type="Proteomes" id="UP000029964">
    <property type="component" value="Unassembled WGS sequence"/>
</dbReference>
<evidence type="ECO:0000313" key="1">
    <source>
        <dbReference type="EMBL" id="KFH46656.1"/>
    </source>
</evidence>
<proteinExistence type="predicted"/>
<accession>A0A086TBC4</accession>
<comment type="caution">
    <text evidence="1">The sequence shown here is derived from an EMBL/GenBank/DDBJ whole genome shotgun (WGS) entry which is preliminary data.</text>
</comment>
<name>A0A086TBC4_HAPC1</name>
<protein>
    <submittedName>
        <fullName evidence="1">Uncharacterized protein</fullName>
    </submittedName>
</protein>